<dbReference type="AlphaFoldDB" id="A0A5C6C1Q5"/>
<sequence>MPLKTGSISSRLGKGRTQYIVLTPGRYVGLPDEEDDFDFAERFAALKAEFESQLKEEAKLNQAIAENLAKVQMPVKEDAK</sequence>
<gene>
    <name evidence="1" type="ORF">Poly21_00580</name>
</gene>
<organism evidence="1 2">
    <name type="scientific">Allorhodopirellula heiligendammensis</name>
    <dbReference type="NCBI Taxonomy" id="2714739"/>
    <lineage>
        <taxon>Bacteria</taxon>
        <taxon>Pseudomonadati</taxon>
        <taxon>Planctomycetota</taxon>
        <taxon>Planctomycetia</taxon>
        <taxon>Pirellulales</taxon>
        <taxon>Pirellulaceae</taxon>
        <taxon>Allorhodopirellula</taxon>
    </lineage>
</organism>
<evidence type="ECO:0000313" key="2">
    <source>
        <dbReference type="Proteomes" id="UP000319908"/>
    </source>
</evidence>
<evidence type="ECO:0000313" key="1">
    <source>
        <dbReference type="EMBL" id="TWU17907.1"/>
    </source>
</evidence>
<keyword evidence="2" id="KW-1185">Reference proteome</keyword>
<proteinExistence type="predicted"/>
<accession>A0A5C6C1Q5</accession>
<comment type="caution">
    <text evidence="1">The sequence shown here is derived from an EMBL/GenBank/DDBJ whole genome shotgun (WGS) entry which is preliminary data.</text>
</comment>
<dbReference type="Proteomes" id="UP000319908">
    <property type="component" value="Unassembled WGS sequence"/>
</dbReference>
<name>A0A5C6C1Q5_9BACT</name>
<protein>
    <submittedName>
        <fullName evidence="1">Uncharacterized protein</fullName>
    </submittedName>
</protein>
<dbReference type="EMBL" id="SJPU01000001">
    <property type="protein sequence ID" value="TWU17907.1"/>
    <property type="molecule type" value="Genomic_DNA"/>
</dbReference>
<dbReference type="RefSeq" id="WP_302117016.1">
    <property type="nucleotide sequence ID" value="NZ_SJPU01000001.1"/>
</dbReference>
<reference evidence="1 2" key="1">
    <citation type="journal article" date="2020" name="Antonie Van Leeuwenhoek">
        <title>Rhodopirellula heiligendammensis sp. nov., Rhodopirellula pilleata sp. nov., and Rhodopirellula solitaria sp. nov. isolated from natural or artificial marine surfaces in Northern Germany and California, USA, and emended description of the genus Rhodopirellula.</title>
        <authorList>
            <person name="Kallscheuer N."/>
            <person name="Wiegand S."/>
            <person name="Jogler M."/>
            <person name="Boedeker C."/>
            <person name="Peeters S.H."/>
            <person name="Rast P."/>
            <person name="Heuer A."/>
            <person name="Jetten M.S.M."/>
            <person name="Rohde M."/>
            <person name="Jogler C."/>
        </authorList>
    </citation>
    <scope>NUCLEOTIDE SEQUENCE [LARGE SCALE GENOMIC DNA]</scope>
    <source>
        <strain evidence="1 2">Poly21</strain>
    </source>
</reference>